<evidence type="ECO:0000313" key="5">
    <source>
        <dbReference type="Proteomes" id="UP000001744"/>
    </source>
</evidence>
<dbReference type="Pfam" id="PF06201">
    <property type="entry name" value="PITH"/>
    <property type="match status" value="1"/>
</dbReference>
<dbReference type="GO" id="GO:0000502">
    <property type="term" value="C:proteasome complex"/>
    <property type="evidence" value="ECO:0007669"/>
    <property type="project" value="UniProtKB-KW"/>
</dbReference>
<feature type="domain" description="PITH" evidence="2">
    <location>
        <begin position="12"/>
        <end position="188"/>
    </location>
</feature>
<comment type="similarity">
    <text evidence="1">Belongs to the PITHD1 family.</text>
</comment>
<dbReference type="PANTHER" id="PTHR12175:SF1">
    <property type="entry name" value="PITH DOMAIN-CONTAINING PROTEIN 1"/>
    <property type="match status" value="1"/>
</dbReference>
<dbReference type="HOGENOM" id="CLU_072377_2_0_1"/>
<dbReference type="JaponicusDB" id="SJAG_03990">
    <property type="gene designation" value="txc1"/>
</dbReference>
<accession>B6K5L4</accession>
<gene>
    <name evidence="4" type="primary">txc1</name>
    <name evidence="3" type="ORF">SJAG_03990</name>
</gene>
<dbReference type="GO" id="GO:0005737">
    <property type="term" value="C:cytoplasm"/>
    <property type="evidence" value="ECO:0007669"/>
    <property type="project" value="EnsemblFungi"/>
</dbReference>
<evidence type="ECO:0000313" key="4">
    <source>
        <dbReference type="JaponicusDB" id="SJAG_03990"/>
    </source>
</evidence>
<dbReference type="InterPro" id="IPR010400">
    <property type="entry name" value="PITH_dom"/>
</dbReference>
<evidence type="ECO:0000313" key="3">
    <source>
        <dbReference type="EMBL" id="EEB08818.1"/>
    </source>
</evidence>
<dbReference type="RefSeq" id="XP_002175111.1">
    <property type="nucleotide sequence ID" value="XM_002175075.2"/>
</dbReference>
<keyword evidence="3" id="KW-0647">Proteasome</keyword>
<dbReference type="SUPFAM" id="SSF49785">
    <property type="entry name" value="Galactose-binding domain-like"/>
    <property type="match status" value="1"/>
</dbReference>
<evidence type="ECO:0000259" key="2">
    <source>
        <dbReference type="PROSITE" id="PS51532"/>
    </source>
</evidence>
<protein>
    <submittedName>
        <fullName evidence="3">Proteasome interacting protein</fullName>
    </submittedName>
</protein>
<keyword evidence="5" id="KW-1185">Reference proteome</keyword>
<dbReference type="InterPro" id="IPR045099">
    <property type="entry name" value="PITH1-like"/>
</dbReference>
<dbReference type="PANTHER" id="PTHR12175">
    <property type="entry name" value="AD039 HT014 THIOREDOXIN FAMILY TRP26"/>
    <property type="match status" value="1"/>
</dbReference>
<dbReference type="GO" id="GO:0005634">
    <property type="term" value="C:nucleus"/>
    <property type="evidence" value="ECO:0000318"/>
    <property type="project" value="GO_Central"/>
</dbReference>
<dbReference type="STRING" id="402676.B6K5L4"/>
<dbReference type="InterPro" id="IPR008979">
    <property type="entry name" value="Galactose-bd-like_sf"/>
</dbReference>
<name>B6K5L4_SCHJY</name>
<reference evidence="3 5" key="1">
    <citation type="journal article" date="2011" name="Science">
        <title>Comparative functional genomics of the fission yeasts.</title>
        <authorList>
            <person name="Rhind N."/>
            <person name="Chen Z."/>
            <person name="Yassour M."/>
            <person name="Thompson D.A."/>
            <person name="Haas B.J."/>
            <person name="Habib N."/>
            <person name="Wapinski I."/>
            <person name="Roy S."/>
            <person name="Lin M.F."/>
            <person name="Heiman D.I."/>
            <person name="Young S.K."/>
            <person name="Furuya K."/>
            <person name="Guo Y."/>
            <person name="Pidoux A."/>
            <person name="Chen H.M."/>
            <person name="Robbertse B."/>
            <person name="Goldberg J.M."/>
            <person name="Aoki K."/>
            <person name="Bayne E.H."/>
            <person name="Berlin A.M."/>
            <person name="Desjardins C.A."/>
            <person name="Dobbs E."/>
            <person name="Dukaj L."/>
            <person name="Fan L."/>
            <person name="FitzGerald M.G."/>
            <person name="French C."/>
            <person name="Gujja S."/>
            <person name="Hansen K."/>
            <person name="Keifenheim D."/>
            <person name="Levin J.Z."/>
            <person name="Mosher R.A."/>
            <person name="Mueller C.A."/>
            <person name="Pfiffner J."/>
            <person name="Priest M."/>
            <person name="Russ C."/>
            <person name="Smialowska A."/>
            <person name="Swoboda P."/>
            <person name="Sykes S.M."/>
            <person name="Vaughn M."/>
            <person name="Vengrova S."/>
            <person name="Yoder R."/>
            <person name="Zeng Q."/>
            <person name="Allshire R."/>
            <person name="Baulcombe D."/>
            <person name="Birren B.W."/>
            <person name="Brown W."/>
            <person name="Ekwall K."/>
            <person name="Kellis M."/>
            <person name="Leatherwood J."/>
            <person name="Levin H."/>
            <person name="Margalit H."/>
            <person name="Martienssen R."/>
            <person name="Nieduszynski C.A."/>
            <person name="Spatafora J.W."/>
            <person name="Friedman N."/>
            <person name="Dalgaard J.Z."/>
            <person name="Baumann P."/>
            <person name="Niki H."/>
            <person name="Regev A."/>
            <person name="Nusbaum C."/>
        </authorList>
    </citation>
    <scope>NUCLEOTIDE SEQUENCE [LARGE SCALE GENOMIC DNA]</scope>
    <source>
        <strain evidence="5">yFS275 / FY16936</strain>
    </source>
</reference>
<dbReference type="InterPro" id="IPR037047">
    <property type="entry name" value="PITH_dom_sf"/>
</dbReference>
<organism evidence="3 5">
    <name type="scientific">Schizosaccharomyces japonicus (strain yFS275 / FY16936)</name>
    <name type="common">Fission yeast</name>
    <dbReference type="NCBI Taxonomy" id="402676"/>
    <lineage>
        <taxon>Eukaryota</taxon>
        <taxon>Fungi</taxon>
        <taxon>Dikarya</taxon>
        <taxon>Ascomycota</taxon>
        <taxon>Taphrinomycotina</taxon>
        <taxon>Schizosaccharomycetes</taxon>
        <taxon>Schizosaccharomycetales</taxon>
        <taxon>Schizosaccharomycetaceae</taxon>
        <taxon>Schizosaccharomyces</taxon>
    </lineage>
</organism>
<sequence length="208" mass="23397">MSRHQCTHDCSEHAFESSPSDSLYNCIDLDKVFVLNEGEESAGSKVIKPWDKRYDDTDILKSDVDDQLIIHIPFTGSVCLKSILVRVFSDGSAPQSVSLFPNRTDLDFESVDERKPTETFQLPVEGAGSDVLEFPVKTRLYQNMANLNLFFRRDDGDDEPVEIAFIGLRGTFIPFKGNPIITLYEAAPRPTSHKLHGVNLENRFNALS</sequence>
<dbReference type="PROSITE" id="PS51532">
    <property type="entry name" value="PITH"/>
    <property type="match status" value="1"/>
</dbReference>
<dbReference type="VEuPathDB" id="FungiDB:SJAG_03990"/>
<dbReference type="AlphaFoldDB" id="B6K5L4"/>
<dbReference type="OMA" id="SHEVTIC"/>
<dbReference type="EMBL" id="KE651167">
    <property type="protein sequence ID" value="EEB08818.1"/>
    <property type="molecule type" value="Genomic_DNA"/>
</dbReference>
<dbReference type="GeneID" id="7051604"/>
<dbReference type="Proteomes" id="UP000001744">
    <property type="component" value="Unassembled WGS sequence"/>
</dbReference>
<evidence type="ECO:0000256" key="1">
    <source>
        <dbReference type="ARBA" id="ARBA00025788"/>
    </source>
</evidence>
<dbReference type="Gene3D" id="2.60.120.470">
    <property type="entry name" value="PITH domain"/>
    <property type="match status" value="1"/>
</dbReference>
<proteinExistence type="inferred from homology"/>
<dbReference type="OrthoDB" id="59470at2759"/>
<dbReference type="eggNOG" id="KOG1730">
    <property type="taxonomic scope" value="Eukaryota"/>
</dbReference>